<reference evidence="1" key="1">
    <citation type="journal article" date="2020" name="Stud. Mycol.">
        <title>101 Dothideomycetes genomes: a test case for predicting lifestyles and emergence of pathogens.</title>
        <authorList>
            <person name="Haridas S."/>
            <person name="Albert R."/>
            <person name="Binder M."/>
            <person name="Bloem J."/>
            <person name="Labutti K."/>
            <person name="Salamov A."/>
            <person name="Andreopoulos B."/>
            <person name="Baker S."/>
            <person name="Barry K."/>
            <person name="Bills G."/>
            <person name="Bluhm B."/>
            <person name="Cannon C."/>
            <person name="Castanera R."/>
            <person name="Culley D."/>
            <person name="Daum C."/>
            <person name="Ezra D."/>
            <person name="Gonzalez J."/>
            <person name="Henrissat B."/>
            <person name="Kuo A."/>
            <person name="Liang C."/>
            <person name="Lipzen A."/>
            <person name="Lutzoni F."/>
            <person name="Magnuson J."/>
            <person name="Mondo S."/>
            <person name="Nolan M."/>
            <person name="Ohm R."/>
            <person name="Pangilinan J."/>
            <person name="Park H.-J."/>
            <person name="Ramirez L."/>
            <person name="Alfaro M."/>
            <person name="Sun H."/>
            <person name="Tritt A."/>
            <person name="Yoshinaga Y."/>
            <person name="Zwiers L.-H."/>
            <person name="Turgeon B."/>
            <person name="Goodwin S."/>
            <person name="Spatafora J."/>
            <person name="Crous P."/>
            <person name="Grigoriev I."/>
        </authorList>
    </citation>
    <scope>NUCLEOTIDE SEQUENCE</scope>
    <source>
        <strain evidence="1">CBS 207.26</strain>
    </source>
</reference>
<protein>
    <submittedName>
        <fullName evidence="1">Uncharacterized protein</fullName>
    </submittedName>
</protein>
<dbReference type="OrthoDB" id="10428012at2759"/>
<dbReference type="Proteomes" id="UP000800200">
    <property type="component" value="Unassembled WGS sequence"/>
</dbReference>
<proteinExistence type="predicted"/>
<name>A0A6A6EUH3_9PEZI</name>
<organism evidence="1 2">
    <name type="scientific">Zopfia rhizophila CBS 207.26</name>
    <dbReference type="NCBI Taxonomy" id="1314779"/>
    <lineage>
        <taxon>Eukaryota</taxon>
        <taxon>Fungi</taxon>
        <taxon>Dikarya</taxon>
        <taxon>Ascomycota</taxon>
        <taxon>Pezizomycotina</taxon>
        <taxon>Dothideomycetes</taxon>
        <taxon>Dothideomycetes incertae sedis</taxon>
        <taxon>Zopfiaceae</taxon>
        <taxon>Zopfia</taxon>
    </lineage>
</organism>
<dbReference type="EMBL" id="ML994611">
    <property type="protein sequence ID" value="KAF2194398.1"/>
    <property type="molecule type" value="Genomic_DNA"/>
</dbReference>
<dbReference type="AlphaFoldDB" id="A0A6A6EUH3"/>
<sequence>MADTNPEFPASIKLDDPDWAGSYEHRLEVLSNILAYEPENDTFTLRANRLAQCYERVEEILAALLKHYNLNFDSEFQTDGTHKYHDNLISRFEEEGTPKELKSTLGNGMLQNILWDCKRFRNKHKEFKIGNADEAELKPFLDTAVNGLPLVVRGLKDACQKAKVMEEQV</sequence>
<accession>A0A6A6EUH3</accession>
<keyword evidence="2" id="KW-1185">Reference proteome</keyword>
<evidence type="ECO:0000313" key="2">
    <source>
        <dbReference type="Proteomes" id="UP000800200"/>
    </source>
</evidence>
<gene>
    <name evidence="1" type="ORF">K469DRAFT_686440</name>
</gene>
<evidence type="ECO:0000313" key="1">
    <source>
        <dbReference type="EMBL" id="KAF2194398.1"/>
    </source>
</evidence>